<keyword evidence="12" id="KW-1185">Reference proteome</keyword>
<dbReference type="OMA" id="AKKNSVM"/>
<dbReference type="eggNOG" id="KOG0164">
    <property type="taxonomic scope" value="Eukaryota"/>
</dbReference>
<feature type="region of interest" description="Actin-binding" evidence="8">
    <location>
        <begin position="611"/>
        <end position="633"/>
    </location>
</feature>
<dbReference type="PANTHER" id="PTHR13140:SF679">
    <property type="entry name" value="UNCONVENTIONAL MYOSIN IC"/>
    <property type="match status" value="1"/>
</dbReference>
<dbReference type="Gene3D" id="6.20.240.20">
    <property type="match status" value="1"/>
</dbReference>
<dbReference type="GO" id="GO:0005737">
    <property type="term" value="C:cytoplasm"/>
    <property type="evidence" value="ECO:0007669"/>
    <property type="project" value="TreeGrafter"/>
</dbReference>
<evidence type="ECO:0008006" key="13">
    <source>
        <dbReference type="Google" id="ProtNLM"/>
    </source>
</evidence>
<evidence type="ECO:0000259" key="9">
    <source>
        <dbReference type="PROSITE" id="PS51456"/>
    </source>
</evidence>
<dbReference type="STRING" id="51511.ENSCSAVP00000006671"/>
<keyword evidence="6 8" id="KW-0505">Motor protein</keyword>
<sequence length="1091" mass="125508">MEGALTARDRVGVQDLVLLEDYQSETAFLNNIKKRFKEKLIYTYIGSVLVSVNPYQQLGFYTPYHMEKYQGVNFYEMPPHVYAIADNTYRSMRNESSNQCILISGESGSGKTEASKYILQYLSVCSASNEQVEYIKSRLLQSNPVLEVKSSKARANRAVYRSIARCCLCCFLAFGNAKTHRNDNSSRFGKYMDIEFDYRGAPVGGHILNYLLERSRVVHQASGERNFHIFYQLLEGADDVLLSRLMLTKSPDKYAYTNQGKCAKVSSICDRRDFVAVQKALKVLDFSPKNIDELFCIVASVLHLGNVTFTQNEDGHAVVERQHEIQKIANLLGCQYEQLLQALTHRTIEANKEKMQSPLTVEQALYARDALSKAIYGRMFDWLVSNLNRSLTNKHESSDIQRIHYNVWDYIKFGTVWPCLTPSLLCLTATLLSNSFEQFCINFCNEKLQQLFIELTLKQEQEEYRAEGIEWEPVEYFNNKIICDLVEERHQGIIDILDEECLRPGDASDNTFLTKMEETVGKHPHFITHALGNSKLRKTIGYEEFRLVHYAGEVTYSVKGFLDKNNDLLYRDLKVAMSESKHDIIKQAFPVTELARLKRPETVGSQFRTSLNRLMDILMSKEPSYVRCIKPNDAKMSDRFDETLVRHQVKYLGLMENLRVRRAGFAYRRTHEIFLNRYKSLCPSTWPHYDGSPRKGVDVLCKYLDYKEGEYRLGKTKVFIRFPRTLFATEDAFQIRKHELATIIQSVFRGWRQKKMFMKMRDAVTLLSAQWKKVLAIRLREKRKKATVNIRKFILGFMTRLQPRCAENTEFLDYVRYSYLMRVKNHLPTSVLDKSFEHAPAALEETGALLQKLNMKNLTLKYVKSVTPQRKAAMEEKVLASAIFREKKKGYDESVGNPFQEKPRGKLLRHKLLIFKSLICLHFQYNSTDHEFEQLKPKMLAMIDAGEQTLYSCSVTKYDRHGYHPRPRTLILTSTATYLFDAKDGKLKQKIPHQELTGISTSSLGDNVFVLHAPSDKKEKGDAIVQSTFVIETITKLASIAKKDKEVKIVENSSIVHDMAGGKHGRIDYVVGNDVSVTKSKTGLVVVAPAR</sequence>
<dbReference type="Pfam" id="PF00063">
    <property type="entry name" value="Myosin_head"/>
    <property type="match status" value="2"/>
</dbReference>
<dbReference type="GO" id="GO:0030048">
    <property type="term" value="P:actin filament-based movement"/>
    <property type="evidence" value="ECO:0007669"/>
    <property type="project" value="TreeGrafter"/>
</dbReference>
<dbReference type="FunFam" id="3.40.850.10:FF:000101">
    <property type="entry name" value="Slow myosin heavy chain 2"/>
    <property type="match status" value="1"/>
</dbReference>
<feature type="domain" description="TH1" evidence="10">
    <location>
        <begin position="909"/>
        <end position="1091"/>
    </location>
</feature>
<dbReference type="GO" id="GO:0005886">
    <property type="term" value="C:plasma membrane"/>
    <property type="evidence" value="ECO:0007669"/>
    <property type="project" value="TreeGrafter"/>
</dbReference>
<dbReference type="PANTHER" id="PTHR13140">
    <property type="entry name" value="MYOSIN"/>
    <property type="match status" value="1"/>
</dbReference>
<reference evidence="11" key="3">
    <citation type="submission" date="2025-09" db="UniProtKB">
        <authorList>
            <consortium name="Ensembl"/>
        </authorList>
    </citation>
    <scope>IDENTIFICATION</scope>
</reference>
<proteinExistence type="inferred from homology"/>
<feature type="domain" description="Myosin motor" evidence="9">
    <location>
        <begin position="12"/>
        <end position="734"/>
    </location>
</feature>
<dbReference type="SMART" id="SM00242">
    <property type="entry name" value="MYSc"/>
    <property type="match status" value="1"/>
</dbReference>
<dbReference type="GO" id="GO:0005902">
    <property type="term" value="C:microvillus"/>
    <property type="evidence" value="ECO:0007669"/>
    <property type="project" value="TreeGrafter"/>
</dbReference>
<dbReference type="Gene3D" id="1.20.120.720">
    <property type="entry name" value="Myosin VI head, motor domain, U50 subdomain"/>
    <property type="match status" value="1"/>
</dbReference>
<dbReference type="InterPro" id="IPR001609">
    <property type="entry name" value="Myosin_head_motor_dom-like"/>
</dbReference>
<dbReference type="PROSITE" id="PS51757">
    <property type="entry name" value="TH1"/>
    <property type="match status" value="1"/>
</dbReference>
<evidence type="ECO:0000256" key="4">
    <source>
        <dbReference type="ARBA" id="ARBA00022840"/>
    </source>
</evidence>
<dbReference type="Gene3D" id="1.20.5.190">
    <property type="match status" value="1"/>
</dbReference>
<feature type="binding site" evidence="8">
    <location>
        <begin position="105"/>
        <end position="112"/>
    </location>
    <ligand>
        <name>ATP</name>
        <dbReference type="ChEBI" id="CHEBI:30616"/>
    </ligand>
</feature>
<evidence type="ECO:0000256" key="8">
    <source>
        <dbReference type="PROSITE-ProRule" id="PRU00782"/>
    </source>
</evidence>
<dbReference type="Gene3D" id="3.40.850.10">
    <property type="entry name" value="Kinesin motor domain"/>
    <property type="match status" value="2"/>
</dbReference>
<dbReference type="InterPro" id="IPR010926">
    <property type="entry name" value="Myosin_TH1"/>
</dbReference>
<keyword evidence="2" id="KW-0677">Repeat</keyword>
<dbReference type="CDD" id="cd01378">
    <property type="entry name" value="MYSc_Myo1"/>
    <property type="match status" value="1"/>
</dbReference>
<protein>
    <recommendedName>
        <fullName evidence="13">Myosin motor domain-containing protein</fullName>
    </recommendedName>
</protein>
<dbReference type="InterPro" id="IPR036961">
    <property type="entry name" value="Kinesin_motor_dom_sf"/>
</dbReference>
<dbReference type="SUPFAM" id="SSF52540">
    <property type="entry name" value="P-loop containing nucleoside triphosphate hydrolases"/>
    <property type="match status" value="1"/>
</dbReference>
<evidence type="ECO:0000256" key="3">
    <source>
        <dbReference type="ARBA" id="ARBA00022741"/>
    </source>
</evidence>
<dbReference type="GO" id="GO:0007015">
    <property type="term" value="P:actin filament organization"/>
    <property type="evidence" value="ECO:0007669"/>
    <property type="project" value="TreeGrafter"/>
</dbReference>
<dbReference type="AlphaFoldDB" id="H2YMW9"/>
<dbReference type="InterPro" id="IPR000048">
    <property type="entry name" value="IQ_motif_EF-hand-BS"/>
</dbReference>
<dbReference type="Ensembl" id="ENSCSAVT00000006757.1">
    <property type="protein sequence ID" value="ENSCSAVP00000006671.1"/>
    <property type="gene ID" value="ENSCSAVG00000003999.1"/>
</dbReference>
<reference evidence="11" key="2">
    <citation type="submission" date="2025-08" db="UniProtKB">
        <authorList>
            <consortium name="Ensembl"/>
        </authorList>
    </citation>
    <scope>IDENTIFICATION</scope>
</reference>
<dbReference type="SMART" id="SM00015">
    <property type="entry name" value="IQ"/>
    <property type="match status" value="2"/>
</dbReference>
<dbReference type="GO" id="GO:0000146">
    <property type="term" value="F:microfilament motor activity"/>
    <property type="evidence" value="ECO:0007669"/>
    <property type="project" value="TreeGrafter"/>
</dbReference>
<dbReference type="Gene3D" id="1.20.58.530">
    <property type="match status" value="1"/>
</dbReference>
<dbReference type="Gene3D" id="1.10.10.820">
    <property type="match status" value="1"/>
</dbReference>
<evidence type="ECO:0000256" key="5">
    <source>
        <dbReference type="ARBA" id="ARBA00023123"/>
    </source>
</evidence>
<keyword evidence="3 8" id="KW-0547">Nucleotide-binding</keyword>
<dbReference type="FunFam" id="1.10.10.820:FF:000001">
    <property type="entry name" value="Myosin heavy chain"/>
    <property type="match status" value="1"/>
</dbReference>
<dbReference type="PROSITE" id="PS51456">
    <property type="entry name" value="MYOSIN_MOTOR"/>
    <property type="match status" value="1"/>
</dbReference>
<evidence type="ECO:0000313" key="11">
    <source>
        <dbReference type="Ensembl" id="ENSCSAVP00000006671.1"/>
    </source>
</evidence>
<dbReference type="PRINTS" id="PR00193">
    <property type="entry name" value="MYOSINHEAVY"/>
</dbReference>
<dbReference type="FunCoup" id="H2YMW9">
    <property type="interactions" value="8"/>
</dbReference>
<name>H2YMW9_CIOSA</name>
<organism evidence="11 12">
    <name type="scientific">Ciona savignyi</name>
    <name type="common">Pacific transparent sea squirt</name>
    <dbReference type="NCBI Taxonomy" id="51511"/>
    <lineage>
        <taxon>Eukaryota</taxon>
        <taxon>Metazoa</taxon>
        <taxon>Chordata</taxon>
        <taxon>Tunicata</taxon>
        <taxon>Ascidiacea</taxon>
        <taxon>Phlebobranchia</taxon>
        <taxon>Cionidae</taxon>
        <taxon>Ciona</taxon>
    </lineage>
</organism>
<evidence type="ECO:0000256" key="7">
    <source>
        <dbReference type="ARBA" id="ARBA00023203"/>
    </source>
</evidence>
<keyword evidence="5 8" id="KW-0518">Myosin</keyword>
<evidence type="ECO:0000256" key="2">
    <source>
        <dbReference type="ARBA" id="ARBA00022737"/>
    </source>
</evidence>
<dbReference type="Proteomes" id="UP000007875">
    <property type="component" value="Unassembled WGS sequence"/>
</dbReference>
<dbReference type="InterPro" id="IPR027417">
    <property type="entry name" value="P-loop_NTPase"/>
</dbReference>
<keyword evidence="4 8" id="KW-0067">ATP-binding</keyword>
<accession>H2YMW9</accession>
<dbReference type="PROSITE" id="PS50096">
    <property type="entry name" value="IQ"/>
    <property type="match status" value="1"/>
</dbReference>
<evidence type="ECO:0000313" key="12">
    <source>
        <dbReference type="Proteomes" id="UP000007875"/>
    </source>
</evidence>
<evidence type="ECO:0000256" key="6">
    <source>
        <dbReference type="ARBA" id="ARBA00023175"/>
    </source>
</evidence>
<keyword evidence="7 8" id="KW-0009">Actin-binding</keyword>
<dbReference type="FunFam" id="1.20.58.530:FF:000004">
    <property type="entry name" value="Unconventional myosin ID"/>
    <property type="match status" value="1"/>
</dbReference>
<evidence type="ECO:0000256" key="1">
    <source>
        <dbReference type="ARBA" id="ARBA00008314"/>
    </source>
</evidence>
<comment type="similarity">
    <text evidence="1 8">Belongs to the TRAFAC class myosin-kinesin ATPase superfamily. Myosin family.</text>
</comment>
<reference evidence="12" key="1">
    <citation type="submission" date="2003-08" db="EMBL/GenBank/DDBJ databases">
        <authorList>
            <person name="Birren B."/>
            <person name="Nusbaum C."/>
            <person name="Abebe A."/>
            <person name="Abouelleil A."/>
            <person name="Adekoya E."/>
            <person name="Ait-zahra M."/>
            <person name="Allen N."/>
            <person name="Allen T."/>
            <person name="An P."/>
            <person name="Anderson M."/>
            <person name="Anderson S."/>
            <person name="Arachchi H."/>
            <person name="Armbruster J."/>
            <person name="Bachantsang P."/>
            <person name="Baldwin J."/>
            <person name="Barry A."/>
            <person name="Bayul T."/>
            <person name="Blitshsteyn B."/>
            <person name="Bloom T."/>
            <person name="Blye J."/>
            <person name="Boguslavskiy L."/>
            <person name="Borowsky M."/>
            <person name="Boukhgalter B."/>
            <person name="Brunache A."/>
            <person name="Butler J."/>
            <person name="Calixte N."/>
            <person name="Calvo S."/>
            <person name="Camarata J."/>
            <person name="Campo K."/>
            <person name="Chang J."/>
            <person name="Cheshatsang Y."/>
            <person name="Citroen M."/>
            <person name="Collymore A."/>
            <person name="Considine T."/>
            <person name="Cook A."/>
            <person name="Cooke P."/>
            <person name="Corum B."/>
            <person name="Cuomo C."/>
            <person name="David R."/>
            <person name="Dawoe T."/>
            <person name="Degray S."/>
            <person name="Dodge S."/>
            <person name="Dooley K."/>
            <person name="Dorje P."/>
            <person name="Dorjee K."/>
            <person name="Dorris L."/>
            <person name="Duffey N."/>
            <person name="Dupes A."/>
            <person name="Elkins T."/>
            <person name="Engels R."/>
            <person name="Erickson J."/>
            <person name="Farina A."/>
            <person name="Faro S."/>
            <person name="Ferreira P."/>
            <person name="Fischer H."/>
            <person name="Fitzgerald M."/>
            <person name="Foley K."/>
            <person name="Gage D."/>
            <person name="Galagan J."/>
            <person name="Gearin G."/>
            <person name="Gnerre S."/>
            <person name="Gnirke A."/>
            <person name="Goyette A."/>
            <person name="Graham J."/>
            <person name="Grandbois E."/>
            <person name="Gyaltsen K."/>
            <person name="Hafez N."/>
            <person name="Hagopian D."/>
            <person name="Hagos B."/>
            <person name="Hall J."/>
            <person name="Hatcher B."/>
            <person name="Heller A."/>
            <person name="Higgins H."/>
            <person name="Honan T."/>
            <person name="Horn A."/>
            <person name="Houde N."/>
            <person name="Hughes L."/>
            <person name="Hulme W."/>
            <person name="Husby E."/>
            <person name="Iliev I."/>
            <person name="Jaffe D."/>
            <person name="Jones C."/>
            <person name="Kamal M."/>
            <person name="Kamat A."/>
            <person name="Kamvysselis M."/>
            <person name="Karlsson E."/>
            <person name="Kells C."/>
            <person name="Kieu A."/>
            <person name="Kisner P."/>
            <person name="Kodira C."/>
            <person name="Kulbokas E."/>
            <person name="Labutti K."/>
            <person name="Lama D."/>
            <person name="Landers T."/>
            <person name="Leger J."/>
            <person name="Levine S."/>
            <person name="Lewis D."/>
            <person name="Lewis T."/>
            <person name="Lindblad-toh K."/>
            <person name="Liu X."/>
            <person name="Lokyitsang T."/>
            <person name="Lokyitsang Y."/>
            <person name="Lucien O."/>
            <person name="Lui A."/>
            <person name="Ma L.J."/>
            <person name="Mabbitt R."/>
            <person name="Macdonald J."/>
            <person name="Maclean C."/>
            <person name="Major J."/>
            <person name="Manning J."/>
            <person name="Marabella R."/>
            <person name="Maru K."/>
            <person name="Matthews C."/>
            <person name="Mauceli E."/>
            <person name="Mccarthy M."/>
            <person name="Mcdonough S."/>
            <person name="Mcghee T."/>
            <person name="Meldrim J."/>
            <person name="Meneus L."/>
            <person name="Mesirov J."/>
            <person name="Mihalev A."/>
            <person name="Mihova T."/>
            <person name="Mikkelsen T."/>
            <person name="Mlenga V."/>
            <person name="Moru K."/>
            <person name="Mozes J."/>
            <person name="Mulrain L."/>
            <person name="Munson G."/>
            <person name="Naylor J."/>
            <person name="Newes C."/>
            <person name="Nguyen C."/>
            <person name="Nguyen N."/>
            <person name="Nguyen T."/>
            <person name="Nicol R."/>
            <person name="Nielsen C."/>
            <person name="Nizzari M."/>
            <person name="Norbu C."/>
            <person name="Norbu N."/>
            <person name="O'donnell P."/>
            <person name="Okoawo O."/>
            <person name="O'leary S."/>
            <person name="Omotosho B."/>
            <person name="O'neill K."/>
            <person name="Osman S."/>
            <person name="Parker S."/>
            <person name="Perrin D."/>
            <person name="Phunkhang P."/>
            <person name="Piqani B."/>
            <person name="Purcell S."/>
            <person name="Rachupka T."/>
            <person name="Ramasamy U."/>
            <person name="Rameau R."/>
            <person name="Ray V."/>
            <person name="Raymond C."/>
            <person name="Retta R."/>
            <person name="Richardson S."/>
            <person name="Rise C."/>
            <person name="Rodriguez J."/>
            <person name="Rogers J."/>
            <person name="Rogov P."/>
            <person name="Rutman M."/>
            <person name="Schupbach R."/>
            <person name="Seaman C."/>
            <person name="Settipalli S."/>
            <person name="Sharpe T."/>
            <person name="Sheridan J."/>
            <person name="Sherpa N."/>
            <person name="Shi J."/>
            <person name="Smirnov S."/>
            <person name="Smith C."/>
            <person name="Sougnez C."/>
            <person name="Spencer B."/>
            <person name="Stalker J."/>
            <person name="Stange-thomann N."/>
            <person name="Stavropoulos S."/>
            <person name="Stetson K."/>
            <person name="Stone C."/>
            <person name="Stone S."/>
            <person name="Stubbs M."/>
            <person name="Talamas J."/>
            <person name="Tchuinga P."/>
            <person name="Tenzing P."/>
            <person name="Tesfaye S."/>
            <person name="Theodore J."/>
            <person name="Thoulutsang Y."/>
            <person name="Topham K."/>
            <person name="Towey S."/>
            <person name="Tsamla T."/>
            <person name="Tsomo N."/>
            <person name="Vallee D."/>
            <person name="Vassiliev H."/>
            <person name="Venkataraman V."/>
            <person name="Vinson J."/>
            <person name="Vo A."/>
            <person name="Wade C."/>
            <person name="Wang S."/>
            <person name="Wangchuk T."/>
            <person name="Wangdi T."/>
            <person name="Whittaker C."/>
            <person name="Wilkinson J."/>
            <person name="Wu Y."/>
            <person name="Wyman D."/>
            <person name="Yadav S."/>
            <person name="Yang S."/>
            <person name="Yang X."/>
            <person name="Yeager S."/>
            <person name="Yee E."/>
            <person name="Young G."/>
            <person name="Zainoun J."/>
            <person name="Zembeck L."/>
            <person name="Zimmer A."/>
            <person name="Zody M."/>
            <person name="Lander E."/>
        </authorList>
    </citation>
    <scope>NUCLEOTIDE SEQUENCE [LARGE SCALE GENOMIC DNA]</scope>
</reference>
<dbReference type="GO" id="GO:0051015">
    <property type="term" value="F:actin filament binding"/>
    <property type="evidence" value="ECO:0007669"/>
    <property type="project" value="TreeGrafter"/>
</dbReference>
<dbReference type="Pfam" id="PF06017">
    <property type="entry name" value="Myosin_TH1"/>
    <property type="match status" value="1"/>
</dbReference>
<dbReference type="InParanoid" id="H2YMW9"/>
<dbReference type="InterPro" id="IPR036072">
    <property type="entry name" value="MYSc_Myo1"/>
</dbReference>
<evidence type="ECO:0000259" key="10">
    <source>
        <dbReference type="PROSITE" id="PS51757"/>
    </source>
</evidence>
<dbReference type="GO" id="GO:0006897">
    <property type="term" value="P:endocytosis"/>
    <property type="evidence" value="ECO:0007669"/>
    <property type="project" value="TreeGrafter"/>
</dbReference>
<dbReference type="GeneTree" id="ENSGT00940000170976"/>
<dbReference type="GO" id="GO:0005524">
    <property type="term" value="F:ATP binding"/>
    <property type="evidence" value="ECO:0007669"/>
    <property type="project" value="UniProtKB-UniRule"/>
</dbReference>
<dbReference type="GO" id="GO:0016459">
    <property type="term" value="C:myosin complex"/>
    <property type="evidence" value="ECO:0007669"/>
    <property type="project" value="UniProtKB-KW"/>
</dbReference>